<dbReference type="RefSeq" id="WP_130528594.1">
    <property type="nucleotide sequence ID" value="NZ_SHMD01000001.1"/>
</dbReference>
<dbReference type="Proteomes" id="UP000293089">
    <property type="component" value="Unassembled WGS sequence"/>
</dbReference>
<protein>
    <submittedName>
        <fullName evidence="1">Uncharacterized protein</fullName>
    </submittedName>
</protein>
<comment type="caution">
    <text evidence="1">The sequence shown here is derived from an EMBL/GenBank/DDBJ whole genome shotgun (WGS) entry which is preliminary data.</text>
</comment>
<name>A0ABY1WCY7_9GAMM</name>
<organism evidence="1 2">
    <name type="scientific">Pseudoxanthomonas winnipegensis</name>
    <dbReference type="NCBI Taxonomy" id="2480810"/>
    <lineage>
        <taxon>Bacteria</taxon>
        <taxon>Pseudomonadati</taxon>
        <taxon>Pseudomonadota</taxon>
        <taxon>Gammaproteobacteria</taxon>
        <taxon>Lysobacterales</taxon>
        <taxon>Lysobacteraceae</taxon>
        <taxon>Pseudoxanthomonas</taxon>
    </lineage>
</organism>
<reference evidence="1 2" key="1">
    <citation type="submission" date="2019-02" db="EMBL/GenBank/DDBJ databases">
        <title>WGS of Pseudoxanthomonas species novum from clinical isolates.</title>
        <authorList>
            <person name="Bernier A.-M."/>
            <person name="Bernard K."/>
            <person name="Vachon A."/>
        </authorList>
    </citation>
    <scope>NUCLEOTIDE SEQUENCE [LARGE SCALE GENOMIC DNA]</scope>
    <source>
        <strain evidence="2">NML 170316</strain>
    </source>
</reference>
<gene>
    <name evidence="1" type="ORF">EA658_10070</name>
</gene>
<dbReference type="EMBL" id="SHME01000003">
    <property type="protein sequence ID" value="TAA19210.1"/>
    <property type="molecule type" value="Genomic_DNA"/>
</dbReference>
<proteinExistence type="predicted"/>
<keyword evidence="2" id="KW-1185">Reference proteome</keyword>
<accession>A0ABY1WCY7</accession>
<evidence type="ECO:0000313" key="1">
    <source>
        <dbReference type="EMBL" id="TAA19210.1"/>
    </source>
</evidence>
<sequence length="82" mass="9187">MVAKVFHCHLSVRGAVRWPKRELRGLFRSTKTGKLLTPEEAREVLFEHLAQGHEVIPCDQACEGFDYSGKGCPGHTQPQEAL</sequence>
<evidence type="ECO:0000313" key="2">
    <source>
        <dbReference type="Proteomes" id="UP000293089"/>
    </source>
</evidence>